<protein>
    <submittedName>
        <fullName evidence="1">(rape) hypothetical protein</fullName>
    </submittedName>
</protein>
<evidence type="ECO:0000313" key="1">
    <source>
        <dbReference type="EMBL" id="CAF2055604.1"/>
    </source>
</evidence>
<feature type="non-terminal residue" evidence="1">
    <location>
        <position position="73"/>
    </location>
</feature>
<proteinExistence type="predicted"/>
<gene>
    <name evidence="1" type="ORF">DARMORV10_C06P07900.1</name>
</gene>
<organism evidence="1">
    <name type="scientific">Brassica napus</name>
    <name type="common">Rape</name>
    <dbReference type="NCBI Taxonomy" id="3708"/>
    <lineage>
        <taxon>Eukaryota</taxon>
        <taxon>Viridiplantae</taxon>
        <taxon>Streptophyta</taxon>
        <taxon>Embryophyta</taxon>
        <taxon>Tracheophyta</taxon>
        <taxon>Spermatophyta</taxon>
        <taxon>Magnoliopsida</taxon>
        <taxon>eudicotyledons</taxon>
        <taxon>Gunneridae</taxon>
        <taxon>Pentapetalae</taxon>
        <taxon>rosids</taxon>
        <taxon>malvids</taxon>
        <taxon>Brassicales</taxon>
        <taxon>Brassicaceae</taxon>
        <taxon>Brassiceae</taxon>
        <taxon>Brassica</taxon>
    </lineage>
</organism>
<sequence length="73" mass="8060">MIYTIQTGMCFSASTCPSSTPEETGRDRRTARFAGAQIPAEPPPKPPIFLAFTSCRRSFSNHRDLPDTTKLPT</sequence>
<reference evidence="1" key="1">
    <citation type="submission" date="2021-01" db="EMBL/GenBank/DDBJ databases">
        <authorList>
            <consortium name="Genoscope - CEA"/>
            <person name="William W."/>
        </authorList>
    </citation>
    <scope>NUCLEOTIDE SEQUENCE</scope>
</reference>
<dbReference type="EMBL" id="HG994370">
    <property type="protein sequence ID" value="CAF2055604.1"/>
    <property type="molecule type" value="Genomic_DNA"/>
</dbReference>
<dbReference type="AlphaFoldDB" id="A0A816Q596"/>
<accession>A0A816Q596</accession>
<dbReference type="Proteomes" id="UP001295469">
    <property type="component" value="Chromosome C06"/>
</dbReference>
<name>A0A816Q596_BRANA</name>